<name>A0A369KVM9_9BACT</name>
<keyword evidence="2" id="KW-1185">Reference proteome</keyword>
<gene>
    <name evidence="1" type="ORF">DCC88_00395</name>
</gene>
<protein>
    <recommendedName>
        <fullName evidence="3">Phage tail collar domain-containing protein</fullName>
    </recommendedName>
</protein>
<reference evidence="1" key="1">
    <citation type="submission" date="2018-04" db="EMBL/GenBank/DDBJ databases">
        <title>Draft genome sequence of the Candidatus Spirobacillus cienkowskii, a pathogen of freshwater Daphnia species, reconstructed from hemolymph metagenomic reads.</title>
        <authorList>
            <person name="Bresciani L."/>
            <person name="Lemos L.N."/>
            <person name="Wale N."/>
            <person name="Lin J.Y."/>
            <person name="Fernandes G.R."/>
            <person name="Duffy M.A."/>
            <person name="Rodrigues J.M."/>
        </authorList>
    </citation>
    <scope>NUCLEOTIDE SEQUENCE [LARGE SCALE GENOMIC DNA]</scope>
    <source>
        <strain evidence="1">Binning01</strain>
    </source>
</reference>
<organism evidence="1 2">
    <name type="scientific">Spirobacillus cienkowskii</name>
    <dbReference type="NCBI Taxonomy" id="495820"/>
    <lineage>
        <taxon>Bacteria</taxon>
        <taxon>Pseudomonadati</taxon>
        <taxon>Bdellovibrionota</taxon>
        <taxon>Oligoflexia</taxon>
        <taxon>Silvanigrellales</taxon>
        <taxon>Spirobacillus</taxon>
    </lineage>
</organism>
<dbReference type="EMBL" id="QOVW01000001">
    <property type="protein sequence ID" value="RDB37420.1"/>
    <property type="molecule type" value="Genomic_DNA"/>
</dbReference>
<dbReference type="Proteomes" id="UP000253934">
    <property type="component" value="Unassembled WGS sequence"/>
</dbReference>
<dbReference type="AlphaFoldDB" id="A0A369KVM9"/>
<sequence>MKNIEISKTNEVKDLEKKLNKIVEVPLGAALPTFPSLGGYKCEAMDVADSKGFVLCNGQEIKDKESPFLGKKVPNLNANNILKGSFKDNVEGGNKLNKVNYDHTHNYAHTHQVSNISIKQNGSQKTFEIFSFKNSVKDKTPNPDFILQYTGINSSGGSGDVMRLISAPVLNTSLFTSGVYGDSVNDVLGNAKTSNIVENSTLNIEPQNITTIFIIRVK</sequence>
<comment type="caution">
    <text evidence="1">The sequence shown here is derived from an EMBL/GenBank/DDBJ whole genome shotgun (WGS) entry which is preliminary data.</text>
</comment>
<evidence type="ECO:0000313" key="2">
    <source>
        <dbReference type="Proteomes" id="UP000253934"/>
    </source>
</evidence>
<evidence type="ECO:0008006" key="3">
    <source>
        <dbReference type="Google" id="ProtNLM"/>
    </source>
</evidence>
<accession>A0A369KVM9</accession>
<evidence type="ECO:0000313" key="1">
    <source>
        <dbReference type="EMBL" id="RDB37420.1"/>
    </source>
</evidence>
<proteinExistence type="predicted"/>
<dbReference type="SUPFAM" id="SSF88874">
    <property type="entry name" value="Receptor-binding domain of short tail fibre protein gp12"/>
    <property type="match status" value="1"/>
</dbReference>